<dbReference type="EMBL" id="BAABME010004906">
    <property type="protein sequence ID" value="GAA0163967.1"/>
    <property type="molecule type" value="Genomic_DNA"/>
</dbReference>
<comment type="subcellular location">
    <subcellularLocation>
        <location evidence="1">Nucleus</location>
    </subcellularLocation>
</comment>
<dbReference type="InterPro" id="IPR019163">
    <property type="entry name" value="THO_Thoc5"/>
</dbReference>
<protein>
    <submittedName>
        <fullName evidence="4">Uncharacterized protein</fullName>
    </submittedName>
</protein>
<comment type="similarity">
    <text evidence="2">Belongs to the THOC5 family.</text>
</comment>
<dbReference type="PANTHER" id="PTHR13375:SF3">
    <property type="entry name" value="THO COMPLEX SUBUNIT 5 HOMOLOG"/>
    <property type="match status" value="1"/>
</dbReference>
<accession>A0AAV3QLR8</accession>
<dbReference type="Pfam" id="PF09766">
    <property type="entry name" value="FmiP_Thoc5"/>
    <property type="match status" value="2"/>
</dbReference>
<keyword evidence="3" id="KW-0539">Nucleus</keyword>
<evidence type="ECO:0000256" key="3">
    <source>
        <dbReference type="ARBA" id="ARBA00023242"/>
    </source>
</evidence>
<dbReference type="GO" id="GO:0006406">
    <property type="term" value="P:mRNA export from nucleus"/>
    <property type="evidence" value="ECO:0007669"/>
    <property type="project" value="TreeGrafter"/>
</dbReference>
<dbReference type="Proteomes" id="UP001454036">
    <property type="component" value="Unassembled WGS sequence"/>
</dbReference>
<proteinExistence type="inferred from homology"/>
<name>A0AAV3QLR8_LITER</name>
<evidence type="ECO:0000313" key="5">
    <source>
        <dbReference type="Proteomes" id="UP001454036"/>
    </source>
</evidence>
<dbReference type="AlphaFoldDB" id="A0AAV3QLR8"/>
<keyword evidence="5" id="KW-1185">Reference proteome</keyword>
<comment type="caution">
    <text evidence="4">The sequence shown here is derived from an EMBL/GenBank/DDBJ whole genome shotgun (WGS) entry which is preliminary data.</text>
</comment>
<evidence type="ECO:0000256" key="2">
    <source>
        <dbReference type="ARBA" id="ARBA00008044"/>
    </source>
</evidence>
<dbReference type="GO" id="GO:0000445">
    <property type="term" value="C:THO complex part of transcription export complex"/>
    <property type="evidence" value="ECO:0007669"/>
    <property type="project" value="TreeGrafter"/>
</dbReference>
<evidence type="ECO:0000256" key="1">
    <source>
        <dbReference type="ARBA" id="ARBA00004123"/>
    </source>
</evidence>
<gene>
    <name evidence="4" type="ORF">LIER_19711</name>
</gene>
<dbReference type="PANTHER" id="PTHR13375">
    <property type="entry name" value="FMS INTERACTING PROTEIN"/>
    <property type="match status" value="1"/>
</dbReference>
<evidence type="ECO:0000313" key="4">
    <source>
        <dbReference type="EMBL" id="GAA0163967.1"/>
    </source>
</evidence>
<organism evidence="4 5">
    <name type="scientific">Lithospermum erythrorhizon</name>
    <name type="common">Purple gromwell</name>
    <name type="synonym">Lithospermum officinale var. erythrorhizon</name>
    <dbReference type="NCBI Taxonomy" id="34254"/>
    <lineage>
        <taxon>Eukaryota</taxon>
        <taxon>Viridiplantae</taxon>
        <taxon>Streptophyta</taxon>
        <taxon>Embryophyta</taxon>
        <taxon>Tracheophyta</taxon>
        <taxon>Spermatophyta</taxon>
        <taxon>Magnoliopsida</taxon>
        <taxon>eudicotyledons</taxon>
        <taxon>Gunneridae</taxon>
        <taxon>Pentapetalae</taxon>
        <taxon>asterids</taxon>
        <taxon>lamiids</taxon>
        <taxon>Boraginales</taxon>
        <taxon>Boraginaceae</taxon>
        <taxon>Boraginoideae</taxon>
        <taxon>Lithospermeae</taxon>
        <taxon>Lithospermum</taxon>
    </lineage>
</organism>
<dbReference type="GO" id="GO:0003729">
    <property type="term" value="F:mRNA binding"/>
    <property type="evidence" value="ECO:0007669"/>
    <property type="project" value="TreeGrafter"/>
</dbReference>
<reference evidence="4 5" key="1">
    <citation type="submission" date="2024-01" db="EMBL/GenBank/DDBJ databases">
        <title>The complete chloroplast genome sequence of Lithospermum erythrorhizon: insights into the phylogenetic relationship among Boraginaceae species and the maternal lineages of purple gromwells.</title>
        <authorList>
            <person name="Okada T."/>
            <person name="Watanabe K."/>
        </authorList>
    </citation>
    <scope>NUCLEOTIDE SEQUENCE [LARGE SCALE GENOMIC DNA]</scope>
</reference>
<sequence length="302" mass="33706">MQAARSAGTKKEALQETIANRKKFVTSLPSHLKSLKKASFALQNQLGVLHTKKVKHQQLAELLPPPLYVIYSQIVAQKEAFGEHIDLEIVVIIKDAQAFAQHLAIKDTATGLHFLYLATTSDNTKLEDDIPEEDDEGLRRRKRPKKNAVKLVTLRFESWTKLNVVCVGVEGSQESLEHNALCNLFPDDTGLELPHQSAKLCLADGITFNDKRTSRPYKWTQHLAFIDFLPEVSPLTTGCATLDDGAFRRDAVVSGLSVYQNQNRVQTVVQRIHSRKKLIMKLKCPGVTCKSVPGVHIHQSAV</sequence>